<accession>A0A8W8MVP4</accession>
<dbReference type="InterPro" id="IPR046995">
    <property type="entry name" value="RGS10/12/14-like"/>
</dbReference>
<dbReference type="PROSITE" id="PS50877">
    <property type="entry name" value="GOLOCO"/>
    <property type="match status" value="1"/>
</dbReference>
<evidence type="ECO:0000256" key="3">
    <source>
        <dbReference type="SAM" id="MobiDB-lite"/>
    </source>
</evidence>
<feature type="compositionally biased region" description="Polar residues" evidence="3">
    <location>
        <begin position="480"/>
        <end position="491"/>
    </location>
</feature>
<sequence>MPLPWNKKTSKQNLKASSETDLKKQSKEKEKMSVSSSSITKEVNNNTTSQRKPASGPGIDLSTMRKEVQANTKETKDKDGTEEKNMKFCRVILPDGSTTVVCTKPGQNIRTVLGRLCEKRGLSIAAVDVFLLGSDKPLDMGEDISSLGSKEVMIERRVLFRMDLPHRKSIGVKAKPNRTVRDVFKPILNKYGFKLDNITVQLSGQTGYVDIDEQVSTIDNQRVVISTIENSGSQDLESREKEALKGTAEDRPSLGLFGLLRKDSAYGKQVSEQAKSKTKLKVTFNLQKNQTRKASKDQDEEKFLELLSRAQSSRMDDQRGLGTSTSEIPEFLRSKMEYPSGRESAPPILKQDSSKREGVIGTPENYVQNDNKYFASYTRGQVATRPSSVPADSFLDHSSSRGFDSVDESQISHEDQSFSADGVIPSSSEAEVYFQTTDPDSADFDDPRLAEKGLRDLGFDYSYNMYQAKAWGYSRHRPTGLSSPRHQSKGTPNKPPMATVDRFSFDETSMMDSSKDMDKTLVGSPLEGRPASLPPALDRNSPRTSFSPVMSSRPFGIYMRNSVGENSVSHSTPKTDPATSRYSNHKSAFRAPGGTVESPVAADMSGDLNESQKAMIIDMGSSDENVTFV</sequence>
<evidence type="ECO:0000313" key="5">
    <source>
        <dbReference type="EnsemblMetazoa" id="G35279.11:cds"/>
    </source>
</evidence>
<dbReference type="InterPro" id="IPR011990">
    <property type="entry name" value="TPR-like_helical_dom_sf"/>
</dbReference>
<dbReference type="PANTHER" id="PTHR45945">
    <property type="entry name" value="REGULATOR OF G-PROTEIN SIGNALING LOCO"/>
    <property type="match status" value="1"/>
</dbReference>
<evidence type="ECO:0000259" key="4">
    <source>
        <dbReference type="PROSITE" id="PS50898"/>
    </source>
</evidence>
<feature type="compositionally biased region" description="Low complexity" evidence="3">
    <location>
        <begin position="33"/>
        <end position="42"/>
    </location>
</feature>
<dbReference type="InterPro" id="IPR003109">
    <property type="entry name" value="GoLoco_motif"/>
</dbReference>
<feature type="region of interest" description="Disordered" evidence="3">
    <location>
        <begin position="1"/>
        <end position="81"/>
    </location>
</feature>
<comment type="subcellular location">
    <subcellularLocation>
        <location evidence="1">Cytoplasm</location>
    </subcellularLocation>
</comment>
<dbReference type="EnsemblMetazoa" id="G35279.11">
    <property type="protein sequence ID" value="G35279.11:cds"/>
    <property type="gene ID" value="G35279"/>
</dbReference>
<dbReference type="Proteomes" id="UP000005408">
    <property type="component" value="Unassembled WGS sequence"/>
</dbReference>
<dbReference type="SUPFAM" id="SSF54236">
    <property type="entry name" value="Ubiquitin-like"/>
    <property type="match status" value="2"/>
</dbReference>
<dbReference type="GO" id="GO:0005634">
    <property type="term" value="C:nucleus"/>
    <property type="evidence" value="ECO:0007669"/>
    <property type="project" value="TreeGrafter"/>
</dbReference>
<feature type="compositionally biased region" description="Basic and acidic residues" evidence="3">
    <location>
        <begin position="63"/>
        <end position="81"/>
    </location>
</feature>
<dbReference type="Pfam" id="PF02188">
    <property type="entry name" value="GoLoco"/>
    <property type="match status" value="1"/>
</dbReference>
<dbReference type="InterPro" id="IPR029071">
    <property type="entry name" value="Ubiquitin-like_domsf"/>
</dbReference>
<dbReference type="Gene3D" id="1.25.40.10">
    <property type="entry name" value="Tetratricopeptide repeat domain"/>
    <property type="match status" value="1"/>
</dbReference>
<proteinExistence type="predicted"/>
<dbReference type="GO" id="GO:0005096">
    <property type="term" value="F:GTPase activator activity"/>
    <property type="evidence" value="ECO:0007669"/>
    <property type="project" value="InterPro"/>
</dbReference>
<dbReference type="GO" id="GO:0005886">
    <property type="term" value="C:plasma membrane"/>
    <property type="evidence" value="ECO:0007669"/>
    <property type="project" value="TreeGrafter"/>
</dbReference>
<dbReference type="Gene3D" id="3.10.20.90">
    <property type="entry name" value="Phosphatidylinositol 3-kinase Catalytic Subunit, Chain A, domain 1"/>
    <property type="match status" value="2"/>
</dbReference>
<dbReference type="SMART" id="SM00455">
    <property type="entry name" value="RBD"/>
    <property type="match status" value="2"/>
</dbReference>
<protein>
    <recommendedName>
        <fullName evidence="4">RBD domain-containing protein</fullName>
    </recommendedName>
</protein>
<dbReference type="GO" id="GO:0007165">
    <property type="term" value="P:signal transduction"/>
    <property type="evidence" value="ECO:0007669"/>
    <property type="project" value="InterPro"/>
</dbReference>
<evidence type="ECO:0000313" key="6">
    <source>
        <dbReference type="Proteomes" id="UP000005408"/>
    </source>
</evidence>
<feature type="compositionally biased region" description="Polar residues" evidence="3">
    <location>
        <begin position="564"/>
        <end position="582"/>
    </location>
</feature>
<dbReference type="PANTHER" id="PTHR45945:SF3">
    <property type="entry name" value="REGULATOR OF G-PROTEIN SIGNALING LOCO"/>
    <property type="match status" value="1"/>
</dbReference>
<organism evidence="5 6">
    <name type="scientific">Magallana gigas</name>
    <name type="common">Pacific oyster</name>
    <name type="synonym">Crassostrea gigas</name>
    <dbReference type="NCBI Taxonomy" id="29159"/>
    <lineage>
        <taxon>Eukaryota</taxon>
        <taxon>Metazoa</taxon>
        <taxon>Spiralia</taxon>
        <taxon>Lophotrochozoa</taxon>
        <taxon>Mollusca</taxon>
        <taxon>Bivalvia</taxon>
        <taxon>Autobranchia</taxon>
        <taxon>Pteriomorphia</taxon>
        <taxon>Ostreida</taxon>
        <taxon>Ostreoidea</taxon>
        <taxon>Ostreidae</taxon>
        <taxon>Magallana</taxon>
    </lineage>
</organism>
<evidence type="ECO:0000256" key="1">
    <source>
        <dbReference type="ARBA" id="ARBA00004496"/>
    </source>
</evidence>
<dbReference type="CDD" id="cd01817">
    <property type="entry name" value="RBD1_RGS12_like"/>
    <property type="match status" value="1"/>
</dbReference>
<evidence type="ECO:0000256" key="2">
    <source>
        <dbReference type="ARBA" id="ARBA00022490"/>
    </source>
</evidence>
<feature type="compositionally biased region" description="Polar residues" evidence="3">
    <location>
        <begin position="43"/>
        <end position="52"/>
    </location>
</feature>
<feature type="compositionally biased region" description="Basic and acidic residues" evidence="3">
    <location>
        <begin position="18"/>
        <end position="32"/>
    </location>
</feature>
<dbReference type="SMART" id="SM00390">
    <property type="entry name" value="GoLoco"/>
    <property type="match status" value="1"/>
</dbReference>
<dbReference type="PROSITE" id="PS50898">
    <property type="entry name" value="RBD"/>
    <property type="match status" value="2"/>
</dbReference>
<feature type="region of interest" description="Disordered" evidence="3">
    <location>
        <begin position="475"/>
        <end position="548"/>
    </location>
</feature>
<reference evidence="5" key="1">
    <citation type="submission" date="2022-08" db="UniProtKB">
        <authorList>
            <consortium name="EnsemblMetazoa"/>
        </authorList>
    </citation>
    <scope>IDENTIFICATION</scope>
    <source>
        <strain evidence="5">05x7-T-G4-1.051#20</strain>
    </source>
</reference>
<dbReference type="CDD" id="cd17067">
    <property type="entry name" value="RBD2_RGS12_like"/>
    <property type="match status" value="1"/>
</dbReference>
<dbReference type="GO" id="GO:0005737">
    <property type="term" value="C:cytoplasm"/>
    <property type="evidence" value="ECO:0007669"/>
    <property type="project" value="UniProtKB-SubCell"/>
</dbReference>
<dbReference type="Pfam" id="PF02196">
    <property type="entry name" value="RBD"/>
    <property type="match status" value="1"/>
</dbReference>
<name>A0A8W8MVP4_MAGGI</name>
<dbReference type="AlphaFoldDB" id="A0A8W8MVP4"/>
<dbReference type="GO" id="GO:0008277">
    <property type="term" value="P:regulation of G protein-coupled receptor signaling pathway"/>
    <property type="evidence" value="ECO:0007669"/>
    <property type="project" value="TreeGrafter"/>
</dbReference>
<keyword evidence="2" id="KW-0963">Cytoplasm</keyword>
<dbReference type="InterPro" id="IPR003116">
    <property type="entry name" value="RBD_dom"/>
</dbReference>
<keyword evidence="6" id="KW-1185">Reference proteome</keyword>
<feature type="region of interest" description="Disordered" evidence="3">
    <location>
        <begin position="384"/>
        <end position="422"/>
    </location>
</feature>
<feature type="domain" description="RBD" evidence="4">
    <location>
        <begin position="158"/>
        <end position="228"/>
    </location>
</feature>
<feature type="region of interest" description="Disordered" evidence="3">
    <location>
        <begin position="564"/>
        <end position="602"/>
    </location>
</feature>
<feature type="domain" description="RBD" evidence="4">
    <location>
        <begin position="87"/>
        <end position="157"/>
    </location>
</feature>